<dbReference type="InterPro" id="IPR001680">
    <property type="entry name" value="WD40_rpt"/>
</dbReference>
<evidence type="ECO:0000256" key="9">
    <source>
        <dbReference type="ARBA" id="ARBA00023006"/>
    </source>
</evidence>
<proteinExistence type="inferred from homology"/>
<dbReference type="GO" id="GO:0034497">
    <property type="term" value="P:protein localization to phagophore assembly site"/>
    <property type="evidence" value="ECO:0007669"/>
    <property type="project" value="UniProtKB-ARBA"/>
</dbReference>
<dbReference type="Pfam" id="PF00400">
    <property type="entry name" value="WD40"/>
    <property type="match status" value="5"/>
</dbReference>
<dbReference type="PROSITE" id="PS50294">
    <property type="entry name" value="WD_REPEATS_REGION"/>
    <property type="match status" value="3"/>
</dbReference>
<dbReference type="InterPro" id="IPR015943">
    <property type="entry name" value="WD40/YVTN_repeat-like_dom_sf"/>
</dbReference>
<comment type="subcellular location">
    <subcellularLocation>
        <location evidence="1">Cytoplasm</location>
    </subcellularLocation>
    <subcellularLocation>
        <location evidence="2">Preautophagosomal structure membrane</location>
        <topology evidence="2">Peripheral membrane protein</topology>
    </subcellularLocation>
</comment>
<dbReference type="Ensembl" id="ENSSRHT00000090024.1">
    <property type="protein sequence ID" value="ENSSRHP00000087658.1"/>
    <property type="gene ID" value="ENSSRHG00000043328.1"/>
</dbReference>
<feature type="repeat" description="WD" evidence="13">
    <location>
        <begin position="150"/>
        <end position="191"/>
    </location>
</feature>
<organism evidence="16 17">
    <name type="scientific">Sinocyclocheilus rhinocerous</name>
    <dbReference type="NCBI Taxonomy" id="307959"/>
    <lineage>
        <taxon>Eukaryota</taxon>
        <taxon>Metazoa</taxon>
        <taxon>Chordata</taxon>
        <taxon>Craniata</taxon>
        <taxon>Vertebrata</taxon>
        <taxon>Euteleostomi</taxon>
        <taxon>Actinopterygii</taxon>
        <taxon>Neopterygii</taxon>
        <taxon>Teleostei</taxon>
        <taxon>Ostariophysi</taxon>
        <taxon>Cypriniformes</taxon>
        <taxon>Cyprinidae</taxon>
        <taxon>Cyprininae</taxon>
        <taxon>Sinocyclocheilus</taxon>
    </lineage>
</organism>
<dbReference type="GO" id="GO:0015031">
    <property type="term" value="P:protein transport"/>
    <property type="evidence" value="ECO:0007669"/>
    <property type="project" value="UniProtKB-KW"/>
</dbReference>
<dbReference type="PANTHER" id="PTHR19878:SF6">
    <property type="entry name" value="AUTOPHAGY-RELATED PROTEIN 16-1"/>
    <property type="match status" value="1"/>
</dbReference>
<evidence type="ECO:0000313" key="17">
    <source>
        <dbReference type="Proteomes" id="UP000472270"/>
    </source>
</evidence>
<dbReference type="InterPro" id="IPR045160">
    <property type="entry name" value="ATG16"/>
</dbReference>
<dbReference type="GO" id="GO:0016237">
    <property type="term" value="P:microautophagy"/>
    <property type="evidence" value="ECO:0007669"/>
    <property type="project" value="UniProtKB-ARBA"/>
</dbReference>
<dbReference type="InterPro" id="IPR036322">
    <property type="entry name" value="WD40_repeat_dom_sf"/>
</dbReference>
<keyword evidence="5" id="KW-0963">Cytoplasm</keyword>
<dbReference type="FunFam" id="1.20.5.170:FF:000039">
    <property type="entry name" value="Autophagy-related protein 16-1 isoform 1"/>
    <property type="match status" value="1"/>
</dbReference>
<dbReference type="CDD" id="cd00200">
    <property type="entry name" value="WD40"/>
    <property type="match status" value="1"/>
</dbReference>
<evidence type="ECO:0000256" key="2">
    <source>
        <dbReference type="ARBA" id="ARBA00004623"/>
    </source>
</evidence>
<dbReference type="Gene3D" id="2.130.10.10">
    <property type="entry name" value="YVTN repeat-like/Quinoprotein amine dehydrogenase"/>
    <property type="match status" value="2"/>
</dbReference>
<feature type="repeat" description="WD" evidence="13">
    <location>
        <begin position="300"/>
        <end position="331"/>
    </location>
</feature>
<dbReference type="PRINTS" id="PR00320">
    <property type="entry name" value="GPROTEINBRPT"/>
</dbReference>
<dbReference type="Proteomes" id="UP000472270">
    <property type="component" value="Unassembled WGS sequence"/>
</dbReference>
<dbReference type="SUPFAM" id="SSF50978">
    <property type="entry name" value="WD40 repeat-like"/>
    <property type="match status" value="1"/>
</dbReference>
<gene>
    <name evidence="16" type="primary">LOC107725749</name>
</gene>
<evidence type="ECO:0000256" key="11">
    <source>
        <dbReference type="ARBA" id="ARBA00023136"/>
    </source>
</evidence>
<keyword evidence="11" id="KW-0472">Membrane</keyword>
<dbReference type="GO" id="GO:0042802">
    <property type="term" value="F:identical protein binding"/>
    <property type="evidence" value="ECO:0007669"/>
    <property type="project" value="UniProtKB-ARBA"/>
</dbReference>
<feature type="domain" description="Autophagy-related protein 16" evidence="15">
    <location>
        <begin position="2"/>
        <end position="85"/>
    </location>
</feature>
<evidence type="ECO:0000256" key="10">
    <source>
        <dbReference type="ARBA" id="ARBA00023054"/>
    </source>
</evidence>
<evidence type="ECO:0000256" key="12">
    <source>
        <dbReference type="ARBA" id="ARBA00076334"/>
    </source>
</evidence>
<dbReference type="PROSITE" id="PS50082">
    <property type="entry name" value="WD_REPEATS_2"/>
    <property type="match status" value="4"/>
</dbReference>
<dbReference type="PANTHER" id="PTHR19878">
    <property type="entry name" value="AUTOPHAGY PROTEIN 16-LIKE"/>
    <property type="match status" value="1"/>
</dbReference>
<feature type="repeat" description="WD" evidence="13">
    <location>
        <begin position="333"/>
        <end position="367"/>
    </location>
</feature>
<evidence type="ECO:0000313" key="16">
    <source>
        <dbReference type="Ensembl" id="ENSSRHP00000087658.1"/>
    </source>
</evidence>
<keyword evidence="6 13" id="KW-0853">WD repeat</keyword>
<dbReference type="Pfam" id="PF08614">
    <property type="entry name" value="ATG16"/>
    <property type="match status" value="1"/>
</dbReference>
<comment type="similarity">
    <text evidence="3">Belongs to the WD repeat ATG16 family.</text>
</comment>
<dbReference type="GO" id="GO:0034045">
    <property type="term" value="C:phagophore assembly site membrane"/>
    <property type="evidence" value="ECO:0007669"/>
    <property type="project" value="UniProtKB-SubCell"/>
</dbReference>
<dbReference type="CDD" id="cd22887">
    <property type="entry name" value="Atg16_CCD"/>
    <property type="match status" value="1"/>
</dbReference>
<dbReference type="FunFam" id="2.130.10.10:FF:000337">
    <property type="entry name" value="ATG16 autophagy related 16-like 1 (S. cerevisiae)"/>
    <property type="match status" value="1"/>
</dbReference>
<keyword evidence="7" id="KW-0677">Repeat</keyword>
<protein>
    <recommendedName>
        <fullName evidence="12">APG16-like 1</fullName>
    </recommendedName>
</protein>
<evidence type="ECO:0000256" key="1">
    <source>
        <dbReference type="ARBA" id="ARBA00004496"/>
    </source>
</evidence>
<accession>A0A673M6E3</accession>
<dbReference type="InterPro" id="IPR019775">
    <property type="entry name" value="WD40_repeat_CS"/>
</dbReference>
<dbReference type="SMART" id="SM00320">
    <property type="entry name" value="WD40"/>
    <property type="match status" value="6"/>
</dbReference>
<dbReference type="InterPro" id="IPR020472">
    <property type="entry name" value="WD40_PAC1"/>
</dbReference>
<evidence type="ECO:0000256" key="4">
    <source>
        <dbReference type="ARBA" id="ARBA00022448"/>
    </source>
</evidence>
<dbReference type="AlphaFoldDB" id="A0A673M6E3"/>
<evidence type="ECO:0000256" key="3">
    <source>
        <dbReference type="ARBA" id="ARBA00009271"/>
    </source>
</evidence>
<keyword evidence="17" id="KW-1185">Reference proteome</keyword>
<keyword evidence="10" id="KW-0175">Coiled coil</keyword>
<dbReference type="PROSITE" id="PS00678">
    <property type="entry name" value="WD_REPEATS_1"/>
    <property type="match status" value="2"/>
</dbReference>
<dbReference type="GO" id="GO:0005829">
    <property type="term" value="C:cytosol"/>
    <property type="evidence" value="ECO:0007669"/>
    <property type="project" value="UniProtKB-ARBA"/>
</dbReference>
<keyword evidence="4" id="KW-0813">Transport</keyword>
<evidence type="ECO:0000256" key="6">
    <source>
        <dbReference type="ARBA" id="ARBA00022574"/>
    </source>
</evidence>
<dbReference type="GO" id="GO:0034274">
    <property type="term" value="C:Atg12-Atg5-Atg16 complex"/>
    <property type="evidence" value="ECO:0007669"/>
    <property type="project" value="UniProtKB-ARBA"/>
</dbReference>
<evidence type="ECO:0000259" key="15">
    <source>
        <dbReference type="Pfam" id="PF08614"/>
    </source>
</evidence>
<reference evidence="16" key="2">
    <citation type="submission" date="2025-09" db="UniProtKB">
        <authorList>
            <consortium name="Ensembl"/>
        </authorList>
    </citation>
    <scope>IDENTIFICATION</scope>
</reference>
<dbReference type="FunFam" id="2.130.10.10:FF:000155">
    <property type="entry name" value="Autophagy-related protein 16-1 isoform 1"/>
    <property type="match status" value="1"/>
</dbReference>
<reference evidence="16" key="1">
    <citation type="submission" date="2025-08" db="UniProtKB">
        <authorList>
            <consortium name="Ensembl"/>
        </authorList>
    </citation>
    <scope>IDENTIFICATION</scope>
</reference>
<evidence type="ECO:0000256" key="7">
    <source>
        <dbReference type="ARBA" id="ARBA00022737"/>
    </source>
</evidence>
<keyword evidence="9" id="KW-0072">Autophagy</keyword>
<dbReference type="GO" id="GO:0000421">
    <property type="term" value="C:autophagosome membrane"/>
    <property type="evidence" value="ECO:0007669"/>
    <property type="project" value="TreeGrafter"/>
</dbReference>
<dbReference type="InterPro" id="IPR013923">
    <property type="entry name" value="Autophagy-rel_prot_16_dom"/>
</dbReference>
<feature type="region of interest" description="Disordered" evidence="14">
    <location>
        <begin position="81"/>
        <end position="104"/>
    </location>
</feature>
<dbReference type="Gene3D" id="1.20.5.170">
    <property type="match status" value="1"/>
</dbReference>
<evidence type="ECO:0000256" key="13">
    <source>
        <dbReference type="PROSITE-ProRule" id="PRU00221"/>
    </source>
</evidence>
<feature type="repeat" description="WD" evidence="13">
    <location>
        <begin position="106"/>
        <end position="147"/>
    </location>
</feature>
<evidence type="ECO:0000256" key="5">
    <source>
        <dbReference type="ARBA" id="ARBA00022490"/>
    </source>
</evidence>
<evidence type="ECO:0000256" key="8">
    <source>
        <dbReference type="ARBA" id="ARBA00022927"/>
    </source>
</evidence>
<evidence type="ECO:0000256" key="14">
    <source>
        <dbReference type="SAM" id="MobiDB-lite"/>
    </source>
</evidence>
<keyword evidence="8" id="KW-0653">Protein transport</keyword>
<sequence>KEIQSNEAKMLEYQQQISRLEGECRELRNSLADLERANQTLRDEYDALQITFSALEEKLRKTTEDNQELVTRWMAEKAQEANKLNAENEKDSRRRQAKLQKELADADAHDGEVNAVRFSPGSRLLATGGMDRRVKLWEVVSGRCEPKGALTGSNAGITSIEFDSAGSYLLAASNDFASRIWTVDDYRLRVSISLKTQLSFSGMKTVFAGSSCNDIVCTEQCVMSGHFDKKVRFWDIRAESIVHELELLGRITSLDLNHDRTELLSCSRDDLVKIIDLRSNAVRQTFNAQGFKCGSDFTRVTFSPDGSYVAAGSADGVLYIWNVLTGKLDKTLDKGHSSAINSVSWSPSGAYVASVEKGSKAVLWSDM</sequence>
<dbReference type="GO" id="GO:0043495">
    <property type="term" value="F:protein-membrane adaptor activity"/>
    <property type="evidence" value="ECO:0007669"/>
    <property type="project" value="TreeGrafter"/>
</dbReference>
<name>A0A673M6E3_9TELE</name>